<feature type="region of interest" description="Disordered" evidence="1">
    <location>
        <begin position="241"/>
        <end position="288"/>
    </location>
</feature>
<proteinExistence type="predicted"/>
<organism evidence="3 4">
    <name type="scientific">Thermomonospora cellulosilytica</name>
    <dbReference type="NCBI Taxonomy" id="1411118"/>
    <lineage>
        <taxon>Bacteria</taxon>
        <taxon>Bacillati</taxon>
        <taxon>Actinomycetota</taxon>
        <taxon>Actinomycetes</taxon>
        <taxon>Streptosporangiales</taxon>
        <taxon>Thermomonosporaceae</taxon>
        <taxon>Thermomonospora</taxon>
    </lineage>
</organism>
<dbReference type="InterPro" id="IPR058593">
    <property type="entry name" value="ARB_07466-like_C"/>
</dbReference>
<reference evidence="3 4" key="1">
    <citation type="submission" date="2020-08" db="EMBL/GenBank/DDBJ databases">
        <title>Sequencing the genomes of 1000 actinobacteria strains.</title>
        <authorList>
            <person name="Klenk H.-P."/>
        </authorList>
    </citation>
    <scope>NUCLEOTIDE SEQUENCE [LARGE SCALE GENOMIC DNA]</scope>
    <source>
        <strain evidence="3 4">DSM 45823</strain>
    </source>
</reference>
<accession>A0A7W3N038</accession>
<dbReference type="RefSeq" id="WP_246442264.1">
    <property type="nucleotide sequence ID" value="NZ_JACJII010000001.1"/>
</dbReference>
<dbReference type="EMBL" id="JACJII010000001">
    <property type="protein sequence ID" value="MBA9005076.1"/>
    <property type="molecule type" value="Genomic_DNA"/>
</dbReference>
<comment type="caution">
    <text evidence="3">The sequence shown here is derived from an EMBL/GenBank/DDBJ whole genome shotgun (WGS) entry which is preliminary data.</text>
</comment>
<evidence type="ECO:0000256" key="1">
    <source>
        <dbReference type="SAM" id="MobiDB-lite"/>
    </source>
</evidence>
<feature type="domain" description="ARB-07466-like C-terminal" evidence="2">
    <location>
        <begin position="289"/>
        <end position="397"/>
    </location>
</feature>
<evidence type="ECO:0000313" key="3">
    <source>
        <dbReference type="EMBL" id="MBA9005076.1"/>
    </source>
</evidence>
<sequence length="405" mass="42796">MHVVRRTPDDPAAGGTIRRTRRATGPRRWPPAVIAAAVAGTLVADIGLVAFGDLGDRDAPDSGDGDRLVSISQDAVRPAVPVVSPLGRRRTPHLLLAHSGTLPPEAVEQVRRIKGVTAVEVVDAAQVQVAGRRVGLLGVEPSTFRAFAPQASAASDQLWQAVAAGDLVVSFELARAAGLTLGGMVPAGRGSAPGQARLGAYASLGIKNVDAVVSRARARQLGLPAGNALIVSVSAKSDPARLGGRLRRELPRGTRSSVLASTARPREREAPQVTGRPDGLRGDVTTITGNQMTPRMRNVVLELNNRFGPFPVVGCFRTGADAQDHALGRACDFMESTGGRMPSASALRHGDQVAAYAVANAGRLGIHYVIWKQHIWNIRGGGWRRMGDRGSITQNHYDHVHISVR</sequence>
<evidence type="ECO:0000313" key="4">
    <source>
        <dbReference type="Proteomes" id="UP000539313"/>
    </source>
</evidence>
<gene>
    <name evidence="3" type="ORF">HNR21_003958</name>
</gene>
<name>A0A7W3N038_9ACTN</name>
<dbReference type="AlphaFoldDB" id="A0A7W3N038"/>
<evidence type="ECO:0000259" key="2">
    <source>
        <dbReference type="Pfam" id="PF26571"/>
    </source>
</evidence>
<protein>
    <recommendedName>
        <fullName evidence="2">ARB-07466-like C-terminal domain-containing protein</fullName>
    </recommendedName>
</protein>
<feature type="region of interest" description="Disordered" evidence="1">
    <location>
        <begin position="1"/>
        <end position="26"/>
    </location>
</feature>
<keyword evidence="4" id="KW-1185">Reference proteome</keyword>
<dbReference type="Proteomes" id="UP000539313">
    <property type="component" value="Unassembled WGS sequence"/>
</dbReference>
<dbReference type="Pfam" id="PF26571">
    <property type="entry name" value="VldE"/>
    <property type="match status" value="1"/>
</dbReference>